<sequence>MNDREPYLKQSRVIDVDHPDIVQLARSLQVAGDEVATSRRCFEWVRDEIRHSRDFQANPATCRASQVLQHRTGYCYAKSHLLVALLRACGIPAGFCYQRLSVNDHGGPYCLHGYAAIWLEAFGWYRVDPRGNKPGVEAQFDPPVERLAFPLQSREEYDFENIFAEPLESVLSALQSSSTWQEVLDALPDVKPEQFDQLGLKIRRQGPQATACNLL</sequence>
<protein>
    <submittedName>
        <fullName evidence="2">Transglutaminase domain protein</fullName>
    </submittedName>
</protein>
<accession>D2QY52</accession>
<dbReference type="InterPro" id="IPR002931">
    <property type="entry name" value="Transglutaminase-like"/>
</dbReference>
<keyword evidence="3" id="KW-1185">Reference proteome</keyword>
<dbReference type="HOGENOM" id="CLU_107900_0_0_0"/>
<proteinExistence type="predicted"/>
<dbReference type="eggNOG" id="COG1305">
    <property type="taxonomic scope" value="Bacteria"/>
</dbReference>
<dbReference type="Pfam" id="PF01841">
    <property type="entry name" value="Transglut_core"/>
    <property type="match status" value="1"/>
</dbReference>
<dbReference type="PANTHER" id="PTHR33490">
    <property type="entry name" value="BLR5614 PROTEIN-RELATED"/>
    <property type="match status" value="1"/>
</dbReference>
<dbReference type="Proteomes" id="UP000001887">
    <property type="component" value="Chromosome"/>
</dbReference>
<dbReference type="SUPFAM" id="SSF54001">
    <property type="entry name" value="Cysteine proteinases"/>
    <property type="match status" value="1"/>
</dbReference>
<dbReference type="EMBL" id="CP001848">
    <property type="protein sequence ID" value="ADB16266.1"/>
    <property type="molecule type" value="Genomic_DNA"/>
</dbReference>
<dbReference type="STRING" id="530564.Psta_1591"/>
<gene>
    <name evidence="2" type="ordered locus">Psta_1591</name>
</gene>
<dbReference type="KEGG" id="psl:Psta_1591"/>
<dbReference type="OrthoDB" id="5296450at2"/>
<evidence type="ECO:0000259" key="1">
    <source>
        <dbReference type="SMART" id="SM00460"/>
    </source>
</evidence>
<dbReference type="InterPro" id="IPR038765">
    <property type="entry name" value="Papain-like_cys_pep_sf"/>
</dbReference>
<feature type="domain" description="Transglutaminase-like" evidence="1">
    <location>
        <begin position="67"/>
        <end position="131"/>
    </location>
</feature>
<reference evidence="2 3" key="1">
    <citation type="journal article" date="2009" name="Stand. Genomic Sci.">
        <title>Complete genome sequence of Pirellula staleyi type strain (ATCC 27377).</title>
        <authorList>
            <person name="Clum A."/>
            <person name="Tindall B.J."/>
            <person name="Sikorski J."/>
            <person name="Ivanova N."/>
            <person name="Mavrommatis K."/>
            <person name="Lucas S."/>
            <person name="Glavina del Rio T."/>
            <person name="Nolan M."/>
            <person name="Chen F."/>
            <person name="Tice H."/>
            <person name="Pitluck S."/>
            <person name="Cheng J.F."/>
            <person name="Chertkov O."/>
            <person name="Brettin T."/>
            <person name="Han C."/>
            <person name="Detter J.C."/>
            <person name="Kuske C."/>
            <person name="Bruce D."/>
            <person name="Goodwin L."/>
            <person name="Ovchinikova G."/>
            <person name="Pati A."/>
            <person name="Mikhailova N."/>
            <person name="Chen A."/>
            <person name="Palaniappan K."/>
            <person name="Land M."/>
            <person name="Hauser L."/>
            <person name="Chang Y.J."/>
            <person name="Jeffries C.D."/>
            <person name="Chain P."/>
            <person name="Rohde M."/>
            <person name="Goker M."/>
            <person name="Bristow J."/>
            <person name="Eisen J.A."/>
            <person name="Markowitz V."/>
            <person name="Hugenholtz P."/>
            <person name="Kyrpides N.C."/>
            <person name="Klenk H.P."/>
            <person name="Lapidus A."/>
        </authorList>
    </citation>
    <scope>NUCLEOTIDE SEQUENCE [LARGE SCALE GENOMIC DNA]</scope>
    <source>
        <strain evidence="3">ATCC 27377 / DSM 6068 / ICPB 4128</strain>
    </source>
</reference>
<name>D2QY52_PIRSD</name>
<dbReference type="PANTHER" id="PTHR33490:SF3">
    <property type="entry name" value="CONSERVED INTEGRAL MEMBRANE PROTEIN"/>
    <property type="match status" value="1"/>
</dbReference>
<organism evidence="2 3">
    <name type="scientific">Pirellula staleyi (strain ATCC 27377 / DSM 6068 / ICPB 4128)</name>
    <name type="common">Pirella staleyi</name>
    <dbReference type="NCBI Taxonomy" id="530564"/>
    <lineage>
        <taxon>Bacteria</taxon>
        <taxon>Pseudomonadati</taxon>
        <taxon>Planctomycetota</taxon>
        <taxon>Planctomycetia</taxon>
        <taxon>Pirellulales</taxon>
        <taxon>Pirellulaceae</taxon>
        <taxon>Pirellula</taxon>
    </lineage>
</organism>
<evidence type="ECO:0000313" key="2">
    <source>
        <dbReference type="EMBL" id="ADB16266.1"/>
    </source>
</evidence>
<evidence type="ECO:0000313" key="3">
    <source>
        <dbReference type="Proteomes" id="UP000001887"/>
    </source>
</evidence>
<dbReference type="SMART" id="SM00460">
    <property type="entry name" value="TGc"/>
    <property type="match status" value="1"/>
</dbReference>
<dbReference type="AlphaFoldDB" id="D2QY52"/>
<dbReference type="Gene3D" id="3.10.620.30">
    <property type="match status" value="1"/>
</dbReference>